<reference evidence="1" key="5">
    <citation type="submission" date="2025-09" db="UniProtKB">
        <authorList>
            <consortium name="Ensembl"/>
        </authorList>
    </citation>
    <scope>IDENTIFICATION</scope>
</reference>
<dbReference type="PANTHER" id="PTHR37349">
    <property type="entry name" value="TESTIS-EXPRESSED PROTEIN 12"/>
    <property type="match status" value="1"/>
</dbReference>
<protein>
    <submittedName>
        <fullName evidence="1">Si:dkey-40g16.5</fullName>
    </submittedName>
</protein>
<reference evidence="2" key="2">
    <citation type="journal article" date="2017" name="Sci. Adv.">
        <title>A tail of two voltages: Proteomic comparison of the three electric organs of the electric eel.</title>
        <authorList>
            <person name="Traeger L.L."/>
            <person name="Sabat G."/>
            <person name="Barrett-Wilt G.A."/>
            <person name="Wells G.B."/>
            <person name="Sussman M.R."/>
        </authorList>
    </citation>
    <scope>NUCLEOTIDE SEQUENCE [LARGE SCALE GENOMIC DNA]</scope>
</reference>
<dbReference type="Proteomes" id="UP000314983">
    <property type="component" value="Chromosome 15"/>
</dbReference>
<dbReference type="AlphaFoldDB" id="A0A4W4GDJ6"/>
<dbReference type="InterPro" id="IPR029193">
    <property type="entry name" value="TEX12"/>
</dbReference>
<dbReference type="PANTHER" id="PTHR37349:SF1">
    <property type="entry name" value="TESTIS-EXPRESSED PROTEIN 12"/>
    <property type="match status" value="1"/>
</dbReference>
<proteinExistence type="predicted"/>
<reference evidence="1" key="3">
    <citation type="submission" date="2020-05" db="EMBL/GenBank/DDBJ databases">
        <title>Electrophorus electricus (electric eel) genome, fEleEle1, primary haplotype.</title>
        <authorList>
            <person name="Myers G."/>
            <person name="Meyer A."/>
            <person name="Fedrigo O."/>
            <person name="Formenti G."/>
            <person name="Rhie A."/>
            <person name="Tracey A."/>
            <person name="Sims Y."/>
            <person name="Jarvis E.D."/>
        </authorList>
    </citation>
    <scope>NUCLEOTIDE SEQUENCE [LARGE SCALE GENOMIC DNA]</scope>
</reference>
<accession>A0A4W4GDJ6</accession>
<organism evidence="1 2">
    <name type="scientific">Electrophorus electricus</name>
    <name type="common">Electric eel</name>
    <name type="synonym">Gymnotus electricus</name>
    <dbReference type="NCBI Taxonomy" id="8005"/>
    <lineage>
        <taxon>Eukaryota</taxon>
        <taxon>Metazoa</taxon>
        <taxon>Chordata</taxon>
        <taxon>Craniata</taxon>
        <taxon>Vertebrata</taxon>
        <taxon>Euteleostomi</taxon>
        <taxon>Actinopterygii</taxon>
        <taxon>Neopterygii</taxon>
        <taxon>Teleostei</taxon>
        <taxon>Ostariophysi</taxon>
        <taxon>Gymnotiformes</taxon>
        <taxon>Gymnotoidei</taxon>
        <taxon>Gymnotidae</taxon>
        <taxon>Electrophorus</taxon>
    </lineage>
</organism>
<dbReference type="Ensembl" id="ENSEEET00000035036.2">
    <property type="protein sequence ID" value="ENSEEEP00000034632.2"/>
    <property type="gene ID" value="ENSEEEG00000016473.2"/>
</dbReference>
<dbReference type="GeneTree" id="ENSGT00990000204384"/>
<evidence type="ECO:0000313" key="2">
    <source>
        <dbReference type="Proteomes" id="UP000314983"/>
    </source>
</evidence>
<reference evidence="2" key="1">
    <citation type="journal article" date="2014" name="Science">
        <title>Nonhuman genetics. Genomic basis for the convergent evolution of electric organs.</title>
        <authorList>
            <person name="Gallant J.R."/>
            <person name="Traeger L.L."/>
            <person name="Volkening J.D."/>
            <person name="Moffett H."/>
            <person name="Chen P.H."/>
            <person name="Novina C.D."/>
            <person name="Phillips G.N.Jr."/>
            <person name="Anand R."/>
            <person name="Wells G.B."/>
            <person name="Pinch M."/>
            <person name="Guth R."/>
            <person name="Unguez G.A."/>
            <person name="Albert J.S."/>
            <person name="Zakon H.H."/>
            <person name="Samanta M.P."/>
            <person name="Sussman M.R."/>
        </authorList>
    </citation>
    <scope>NUCLEOTIDE SEQUENCE [LARGE SCALE GENOMIC DNA]</scope>
</reference>
<keyword evidence="2" id="KW-1185">Reference proteome</keyword>
<evidence type="ECO:0000313" key="1">
    <source>
        <dbReference type="Ensembl" id="ENSEEEP00000034632.2"/>
    </source>
</evidence>
<reference evidence="1" key="4">
    <citation type="submission" date="2025-08" db="UniProtKB">
        <authorList>
            <consortium name="Ensembl"/>
        </authorList>
    </citation>
    <scope>IDENTIFICATION</scope>
</reference>
<name>A0A4W4GDJ6_ELEEL</name>
<sequence length="101" mass="11597">MRCRCRDSRSFTTIFDSLFSLCICAYIHTHRYKNNYLISNCRSLAVSPQSIIHLEIAAVDASQIEELESILTEALALQSQLIEKKEHLRRSLAVISDKLQK</sequence>
<dbReference type="Pfam" id="PF15219">
    <property type="entry name" value="TEX12"/>
    <property type="match status" value="1"/>
</dbReference>